<gene>
    <name evidence="2" type="ORF">HAX54_005671</name>
</gene>
<evidence type="ECO:0000313" key="3">
    <source>
        <dbReference type="Proteomes" id="UP000823775"/>
    </source>
</evidence>
<proteinExistence type="predicted"/>
<sequence>MTQPPPSMLSSTIEGQLQEAKVPASTTTDLFKIAQMAQAHESQIVKLAKDIPSMIQQSIKKVTQPTRDKLRGLCATFEILANDLTTLRKDEATITGSPTASDPTPPKPATVASQPAE</sequence>
<evidence type="ECO:0000256" key="1">
    <source>
        <dbReference type="SAM" id="MobiDB-lite"/>
    </source>
</evidence>
<dbReference type="Proteomes" id="UP000823775">
    <property type="component" value="Unassembled WGS sequence"/>
</dbReference>
<protein>
    <submittedName>
        <fullName evidence="2">Uncharacterized protein</fullName>
    </submittedName>
</protein>
<dbReference type="EMBL" id="JACEIK010001286">
    <property type="protein sequence ID" value="MCD7467954.1"/>
    <property type="molecule type" value="Genomic_DNA"/>
</dbReference>
<name>A0ABS8T967_DATST</name>
<evidence type="ECO:0000313" key="2">
    <source>
        <dbReference type="EMBL" id="MCD7467954.1"/>
    </source>
</evidence>
<keyword evidence="3" id="KW-1185">Reference proteome</keyword>
<feature type="region of interest" description="Disordered" evidence="1">
    <location>
        <begin position="1"/>
        <end position="21"/>
    </location>
</feature>
<accession>A0ABS8T967</accession>
<organism evidence="2 3">
    <name type="scientific">Datura stramonium</name>
    <name type="common">Jimsonweed</name>
    <name type="synonym">Common thornapple</name>
    <dbReference type="NCBI Taxonomy" id="4076"/>
    <lineage>
        <taxon>Eukaryota</taxon>
        <taxon>Viridiplantae</taxon>
        <taxon>Streptophyta</taxon>
        <taxon>Embryophyta</taxon>
        <taxon>Tracheophyta</taxon>
        <taxon>Spermatophyta</taxon>
        <taxon>Magnoliopsida</taxon>
        <taxon>eudicotyledons</taxon>
        <taxon>Gunneridae</taxon>
        <taxon>Pentapetalae</taxon>
        <taxon>asterids</taxon>
        <taxon>lamiids</taxon>
        <taxon>Solanales</taxon>
        <taxon>Solanaceae</taxon>
        <taxon>Solanoideae</taxon>
        <taxon>Datureae</taxon>
        <taxon>Datura</taxon>
    </lineage>
</organism>
<feature type="region of interest" description="Disordered" evidence="1">
    <location>
        <begin position="89"/>
        <end position="117"/>
    </location>
</feature>
<reference evidence="2 3" key="1">
    <citation type="journal article" date="2021" name="BMC Genomics">
        <title>Datura genome reveals duplications of psychoactive alkaloid biosynthetic genes and high mutation rate following tissue culture.</title>
        <authorList>
            <person name="Rajewski A."/>
            <person name="Carter-House D."/>
            <person name="Stajich J."/>
            <person name="Litt A."/>
        </authorList>
    </citation>
    <scope>NUCLEOTIDE SEQUENCE [LARGE SCALE GENOMIC DNA]</scope>
    <source>
        <strain evidence="2">AR-01</strain>
    </source>
</reference>
<comment type="caution">
    <text evidence="2">The sequence shown here is derived from an EMBL/GenBank/DDBJ whole genome shotgun (WGS) entry which is preliminary data.</text>
</comment>